<protein>
    <submittedName>
        <fullName evidence="3">Uncharacterized protein</fullName>
    </submittedName>
</protein>
<evidence type="ECO:0000256" key="2">
    <source>
        <dbReference type="SAM" id="SignalP"/>
    </source>
</evidence>
<feature type="compositionally biased region" description="Polar residues" evidence="1">
    <location>
        <begin position="101"/>
        <end position="115"/>
    </location>
</feature>
<proteinExistence type="predicted"/>
<keyword evidence="2" id="KW-0732">Signal</keyword>
<dbReference type="EMBL" id="JAYMGO010000017">
    <property type="protein sequence ID" value="KAL1257624.1"/>
    <property type="molecule type" value="Genomic_DNA"/>
</dbReference>
<organism evidence="3 4">
    <name type="scientific">Cirrhinus molitorella</name>
    <name type="common">mud carp</name>
    <dbReference type="NCBI Taxonomy" id="172907"/>
    <lineage>
        <taxon>Eukaryota</taxon>
        <taxon>Metazoa</taxon>
        <taxon>Chordata</taxon>
        <taxon>Craniata</taxon>
        <taxon>Vertebrata</taxon>
        <taxon>Euteleostomi</taxon>
        <taxon>Actinopterygii</taxon>
        <taxon>Neopterygii</taxon>
        <taxon>Teleostei</taxon>
        <taxon>Ostariophysi</taxon>
        <taxon>Cypriniformes</taxon>
        <taxon>Cyprinidae</taxon>
        <taxon>Labeoninae</taxon>
        <taxon>Labeonini</taxon>
        <taxon>Cirrhinus</taxon>
    </lineage>
</organism>
<sequence>MLSLVFTQLLTRYVVSVQYYVVQVNCTSLEDTLLTDHFRFNHPLREFKQNFHPIVQFDADTSWTLFLLKKFPDPRSVVSSCGKRCRDSPLLLKQERLTAGRKTSSRWPNTLTQSEGAPLPVPSSPVLSCDQHQCNCAFRKEMFSVENAIKTKAGQSLYAGGKLRKLL</sequence>
<name>A0ABR3M0Y8_9TELE</name>
<feature type="signal peptide" evidence="2">
    <location>
        <begin position="1"/>
        <end position="16"/>
    </location>
</feature>
<evidence type="ECO:0000313" key="3">
    <source>
        <dbReference type="EMBL" id="KAL1257624.1"/>
    </source>
</evidence>
<comment type="caution">
    <text evidence="3">The sequence shown here is derived from an EMBL/GenBank/DDBJ whole genome shotgun (WGS) entry which is preliminary data.</text>
</comment>
<evidence type="ECO:0000256" key="1">
    <source>
        <dbReference type="SAM" id="MobiDB-lite"/>
    </source>
</evidence>
<dbReference type="Proteomes" id="UP001558613">
    <property type="component" value="Unassembled WGS sequence"/>
</dbReference>
<feature type="region of interest" description="Disordered" evidence="1">
    <location>
        <begin position="99"/>
        <end position="119"/>
    </location>
</feature>
<keyword evidence="4" id="KW-1185">Reference proteome</keyword>
<reference evidence="3 4" key="1">
    <citation type="submission" date="2023-09" db="EMBL/GenBank/DDBJ databases">
        <authorList>
            <person name="Wang M."/>
        </authorList>
    </citation>
    <scope>NUCLEOTIDE SEQUENCE [LARGE SCALE GENOMIC DNA]</scope>
    <source>
        <strain evidence="3">GT-2023</strain>
        <tissue evidence="3">Liver</tissue>
    </source>
</reference>
<gene>
    <name evidence="3" type="ORF">QQF64_010868</name>
</gene>
<accession>A0ABR3M0Y8</accession>
<feature type="chain" id="PRO_5046539984" evidence="2">
    <location>
        <begin position="17"/>
        <end position="167"/>
    </location>
</feature>
<evidence type="ECO:0000313" key="4">
    <source>
        <dbReference type="Proteomes" id="UP001558613"/>
    </source>
</evidence>